<dbReference type="InterPro" id="IPR011055">
    <property type="entry name" value="Dup_hybrid_motif"/>
</dbReference>
<organism evidence="14 15">
    <name type="scientific">Ligilactobacillus equi DSM 15833 = JCM 10991</name>
    <dbReference type="NCBI Taxonomy" id="1423740"/>
    <lineage>
        <taxon>Bacteria</taxon>
        <taxon>Bacillati</taxon>
        <taxon>Bacillota</taxon>
        <taxon>Bacilli</taxon>
        <taxon>Lactobacillales</taxon>
        <taxon>Lactobacillaceae</taxon>
        <taxon>Ligilactobacillus</taxon>
    </lineage>
</organism>
<keyword evidence="11 12" id="KW-0472">Membrane</keyword>
<dbReference type="Gene3D" id="1.20.1250.20">
    <property type="entry name" value="MFS general substrate transporter like domains"/>
    <property type="match status" value="1"/>
</dbReference>
<dbReference type="GO" id="GO:0016740">
    <property type="term" value="F:transferase activity"/>
    <property type="evidence" value="ECO:0007669"/>
    <property type="project" value="UniProtKB-KW"/>
</dbReference>
<dbReference type="CDD" id="cd17332">
    <property type="entry name" value="MFS_MelB_like"/>
    <property type="match status" value="1"/>
</dbReference>
<keyword evidence="8 12" id="KW-0812">Transmembrane</keyword>
<evidence type="ECO:0000313" key="14">
    <source>
        <dbReference type="EMBL" id="KRL81029.1"/>
    </source>
</evidence>
<dbReference type="STRING" id="1423740.FC36_GL002072"/>
<dbReference type="NCBIfam" id="TIGR00830">
    <property type="entry name" value="PTBA"/>
    <property type="match status" value="1"/>
</dbReference>
<dbReference type="RefSeq" id="WP_025021267.1">
    <property type="nucleotide sequence ID" value="NZ_AZFH01000047.1"/>
</dbReference>
<dbReference type="SUPFAM" id="SSF103473">
    <property type="entry name" value="MFS general substrate transporter"/>
    <property type="match status" value="1"/>
</dbReference>
<feature type="transmembrane region" description="Helical" evidence="12">
    <location>
        <begin position="27"/>
        <end position="45"/>
    </location>
</feature>
<evidence type="ECO:0000313" key="15">
    <source>
        <dbReference type="Proteomes" id="UP000051048"/>
    </source>
</evidence>
<dbReference type="PANTHER" id="PTHR11328">
    <property type="entry name" value="MAJOR FACILITATOR SUPERFAMILY DOMAIN-CONTAINING PROTEIN"/>
    <property type="match status" value="1"/>
</dbReference>
<keyword evidence="3" id="KW-0813">Transport</keyword>
<dbReference type="InterPro" id="IPR039672">
    <property type="entry name" value="MFS_2"/>
</dbReference>
<evidence type="ECO:0000256" key="12">
    <source>
        <dbReference type="SAM" id="Phobius"/>
    </source>
</evidence>
<dbReference type="InterPro" id="IPR036259">
    <property type="entry name" value="MFS_trans_sf"/>
</dbReference>
<name>A0A0R1TS06_9LACO</name>
<dbReference type="GO" id="GO:0005886">
    <property type="term" value="C:plasma membrane"/>
    <property type="evidence" value="ECO:0007669"/>
    <property type="project" value="UniProtKB-SubCell"/>
</dbReference>
<evidence type="ECO:0000256" key="8">
    <source>
        <dbReference type="ARBA" id="ARBA00022692"/>
    </source>
</evidence>
<dbReference type="InterPro" id="IPR018043">
    <property type="entry name" value="Na/Gal_symport_CS"/>
</dbReference>
<feature type="transmembrane region" description="Helical" evidence="12">
    <location>
        <begin position="256"/>
        <end position="279"/>
    </location>
</feature>
<comment type="caution">
    <text evidence="14">The sequence shown here is derived from an EMBL/GenBank/DDBJ whole genome shotgun (WGS) entry which is preliminary data.</text>
</comment>
<feature type="transmembrane region" description="Helical" evidence="12">
    <location>
        <begin position="94"/>
        <end position="111"/>
    </location>
</feature>
<keyword evidence="9" id="KW-0769">Symport</keyword>
<comment type="subcellular location">
    <subcellularLocation>
        <location evidence="1">Cell membrane</location>
        <topology evidence="1">Multi-pass membrane protein</topology>
    </subcellularLocation>
</comment>
<dbReference type="FunFam" id="2.70.70.10:FF:000001">
    <property type="entry name" value="PTS system glucose-specific IIA component"/>
    <property type="match status" value="1"/>
</dbReference>
<proteinExistence type="inferred from homology"/>
<dbReference type="EMBL" id="AZFH01000047">
    <property type="protein sequence ID" value="KRL81029.1"/>
    <property type="molecule type" value="Genomic_DNA"/>
</dbReference>
<evidence type="ECO:0000256" key="2">
    <source>
        <dbReference type="ARBA" id="ARBA00007724"/>
    </source>
</evidence>
<gene>
    <name evidence="14" type="ORF">FC36_GL002072</name>
</gene>
<dbReference type="PROSITE" id="PS00371">
    <property type="entry name" value="PTS_EIIA_TYPE_1_HIS"/>
    <property type="match status" value="1"/>
</dbReference>
<dbReference type="Pfam" id="PF00358">
    <property type="entry name" value="PTS_EIIA_1"/>
    <property type="match status" value="1"/>
</dbReference>
<dbReference type="PANTHER" id="PTHR11328:SF24">
    <property type="entry name" value="MAJOR FACILITATOR SUPERFAMILY (MFS) PROFILE DOMAIN-CONTAINING PROTEIN"/>
    <property type="match status" value="1"/>
</dbReference>
<dbReference type="Proteomes" id="UP000051048">
    <property type="component" value="Unassembled WGS sequence"/>
</dbReference>
<feature type="domain" description="PTS EIIA type-1" evidence="13">
    <location>
        <begin position="510"/>
        <end position="614"/>
    </location>
</feature>
<accession>A0A0R1TS06</accession>
<feature type="transmembrane region" description="Helical" evidence="12">
    <location>
        <begin position="170"/>
        <end position="192"/>
    </location>
</feature>
<dbReference type="Gene3D" id="2.70.70.10">
    <property type="entry name" value="Glucose Permease (Domain IIA)"/>
    <property type="match status" value="1"/>
</dbReference>
<feature type="transmembrane region" description="Helical" evidence="12">
    <location>
        <begin position="123"/>
        <end position="142"/>
    </location>
</feature>
<keyword evidence="4" id="KW-1003">Cell membrane</keyword>
<feature type="transmembrane region" description="Helical" evidence="12">
    <location>
        <begin position="434"/>
        <end position="452"/>
    </location>
</feature>
<dbReference type="SUPFAM" id="SSF51261">
    <property type="entry name" value="Duplicated hybrid motif"/>
    <property type="match status" value="1"/>
</dbReference>
<feature type="transmembrane region" description="Helical" evidence="12">
    <location>
        <begin position="321"/>
        <end position="347"/>
    </location>
</feature>
<dbReference type="PROSITE" id="PS00872">
    <property type="entry name" value="NA_GALACTOSIDE_SYMP"/>
    <property type="match status" value="1"/>
</dbReference>
<evidence type="ECO:0000256" key="5">
    <source>
        <dbReference type="ARBA" id="ARBA00022553"/>
    </source>
</evidence>
<evidence type="ECO:0000259" key="13">
    <source>
        <dbReference type="PROSITE" id="PS51093"/>
    </source>
</evidence>
<protein>
    <submittedName>
        <fullName evidence="14">Lactose and galactose permease, gph translocator family</fullName>
    </submittedName>
</protein>
<dbReference type="OrthoDB" id="9764596at2"/>
<keyword evidence="6" id="KW-0762">Sugar transport</keyword>
<evidence type="ECO:0000256" key="9">
    <source>
        <dbReference type="ARBA" id="ARBA00022847"/>
    </source>
</evidence>
<sequence length="645" mass="70507">MTNKQSAQSGGWTSRLAYTFGAFGNDVFYAALSTYLINFITSHLFDTGDKALNNRLVSAVTIIIMALRILELLIDPFIGNAIDRTKTRWGHFRPWVVVGGTISSITMLVLFSNMGGLTKTHPYLYLVIFAFLYITMDIFYSFKDVGFWSMLPALSFDSREREKTATFARVGSAIGGSLVGVVVMPLVLFFSLQSNGGTGDDRGWFWFGFIVAAVAFISALAVGFGTREVENDLRENKEDTAGVSAVLKMLVKNDQLMWVAIAYLFYGVGINLVNALELYYFQYIMGYAKGFTILQTINMFVGVVSVFAFPVLANKLNRKPLFMWCLTLMLAGIALFSVAGSNLALVLIAAEMFYIPQPVVFLIVLMIITDSVEYGQWKLGHRDESLALSVRPLVDKFGGAVSNGVVGQVAVLAGMTTGATAATITASQVTTFKIMMFAIPAVFIVIGMFTFWKKITLTEEVHAQIVEELEKTWGKDYVADAETSVDQLASEIHVESPIAGKLMSLDQVSDPAFATGTLGQGFAIKPSDGRVYAPFDATVRQVFTTRHAVGLVSDDGVVLLIHIGIGTVALKGTGFVSYVTEGQKVTRGTELIEFWDPTIKKAGLDDTVIVTVTNSENFENIDLSVAAGTMVEAHQDVLRLNPREK</sequence>
<feature type="transmembrane region" description="Helical" evidence="12">
    <location>
        <begin position="204"/>
        <end position="224"/>
    </location>
</feature>
<feature type="transmembrane region" description="Helical" evidence="12">
    <location>
        <begin position="57"/>
        <end position="74"/>
    </location>
</feature>
<comment type="similarity">
    <text evidence="2">In the N-terminal section; belongs to the sodium:galactoside symporter (TC 2.A.2) family.</text>
</comment>
<evidence type="ECO:0000256" key="10">
    <source>
        <dbReference type="ARBA" id="ARBA00022989"/>
    </source>
</evidence>
<evidence type="ECO:0000256" key="1">
    <source>
        <dbReference type="ARBA" id="ARBA00004651"/>
    </source>
</evidence>
<feature type="transmembrane region" description="Helical" evidence="12">
    <location>
        <begin position="291"/>
        <end position="309"/>
    </location>
</feature>
<dbReference type="PATRIC" id="fig|1423740.3.peg.2247"/>
<dbReference type="InterPro" id="IPR001927">
    <property type="entry name" value="Na/Gal_symport"/>
</dbReference>
<dbReference type="GO" id="GO:0006814">
    <property type="term" value="P:sodium ion transport"/>
    <property type="evidence" value="ECO:0007669"/>
    <property type="project" value="InterPro"/>
</dbReference>
<evidence type="ECO:0000256" key="11">
    <source>
        <dbReference type="ARBA" id="ARBA00023136"/>
    </source>
</evidence>
<dbReference type="PROSITE" id="PS51093">
    <property type="entry name" value="PTS_EIIA_TYPE_1"/>
    <property type="match status" value="1"/>
</dbReference>
<evidence type="ECO:0000256" key="6">
    <source>
        <dbReference type="ARBA" id="ARBA00022597"/>
    </source>
</evidence>
<dbReference type="AlphaFoldDB" id="A0A0R1TS06"/>
<dbReference type="NCBIfam" id="TIGR00792">
    <property type="entry name" value="gph"/>
    <property type="match status" value="1"/>
</dbReference>
<evidence type="ECO:0000256" key="4">
    <source>
        <dbReference type="ARBA" id="ARBA00022475"/>
    </source>
</evidence>
<evidence type="ECO:0000256" key="7">
    <source>
        <dbReference type="ARBA" id="ARBA00022679"/>
    </source>
</evidence>
<evidence type="ECO:0000256" key="3">
    <source>
        <dbReference type="ARBA" id="ARBA00022448"/>
    </source>
</evidence>
<keyword evidence="5" id="KW-0597">Phosphoprotein</keyword>
<reference evidence="14 15" key="1">
    <citation type="journal article" date="2015" name="Genome Announc.">
        <title>Expanding the biotechnology potential of lactobacilli through comparative genomics of 213 strains and associated genera.</title>
        <authorList>
            <person name="Sun Z."/>
            <person name="Harris H.M."/>
            <person name="McCann A."/>
            <person name="Guo C."/>
            <person name="Argimon S."/>
            <person name="Zhang W."/>
            <person name="Yang X."/>
            <person name="Jeffery I.B."/>
            <person name="Cooney J.C."/>
            <person name="Kagawa T.F."/>
            <person name="Liu W."/>
            <person name="Song Y."/>
            <person name="Salvetti E."/>
            <person name="Wrobel A."/>
            <person name="Rasinkangas P."/>
            <person name="Parkhill J."/>
            <person name="Rea M.C."/>
            <person name="O'Sullivan O."/>
            <person name="Ritari J."/>
            <person name="Douillard F.P."/>
            <person name="Paul Ross R."/>
            <person name="Yang R."/>
            <person name="Briner A.E."/>
            <person name="Felis G.E."/>
            <person name="de Vos W.M."/>
            <person name="Barrangou R."/>
            <person name="Klaenhammer T.R."/>
            <person name="Caufield P.W."/>
            <person name="Cui Y."/>
            <person name="Zhang H."/>
            <person name="O'Toole P.W."/>
        </authorList>
    </citation>
    <scope>NUCLEOTIDE SEQUENCE [LARGE SCALE GENOMIC DNA]</scope>
    <source>
        <strain evidence="14 15">DSM 15833</strain>
    </source>
</reference>
<keyword evidence="10 12" id="KW-1133">Transmembrane helix</keyword>
<dbReference type="InterPro" id="IPR001127">
    <property type="entry name" value="PTS_EIIA_1_perm"/>
</dbReference>
<dbReference type="GO" id="GO:0015293">
    <property type="term" value="F:symporter activity"/>
    <property type="evidence" value="ECO:0007669"/>
    <property type="project" value="UniProtKB-KW"/>
</dbReference>
<dbReference type="CDD" id="cd00210">
    <property type="entry name" value="PTS_IIA_glc"/>
    <property type="match status" value="1"/>
</dbReference>
<dbReference type="GO" id="GO:0009401">
    <property type="term" value="P:phosphoenolpyruvate-dependent sugar phosphotransferase system"/>
    <property type="evidence" value="ECO:0007669"/>
    <property type="project" value="InterPro"/>
</dbReference>
<keyword evidence="7" id="KW-0808">Transferase</keyword>
<dbReference type="Pfam" id="PF13347">
    <property type="entry name" value="MFS_2"/>
    <property type="match status" value="1"/>
</dbReference>